<feature type="transmembrane region" description="Helical" evidence="1">
    <location>
        <begin position="197"/>
        <end position="221"/>
    </location>
</feature>
<organism evidence="2 3">
    <name type="scientific">Fusarium zealandicum</name>
    <dbReference type="NCBI Taxonomy" id="1053134"/>
    <lineage>
        <taxon>Eukaryota</taxon>
        <taxon>Fungi</taxon>
        <taxon>Dikarya</taxon>
        <taxon>Ascomycota</taxon>
        <taxon>Pezizomycotina</taxon>
        <taxon>Sordariomycetes</taxon>
        <taxon>Hypocreomycetidae</taxon>
        <taxon>Hypocreales</taxon>
        <taxon>Nectriaceae</taxon>
        <taxon>Fusarium</taxon>
        <taxon>Fusarium staphyleae species complex</taxon>
    </lineage>
</organism>
<keyword evidence="1" id="KW-1133">Transmembrane helix</keyword>
<reference evidence="2" key="2">
    <citation type="submission" date="2020-05" db="EMBL/GenBank/DDBJ databases">
        <authorList>
            <person name="Kim H.-S."/>
            <person name="Proctor R.H."/>
            <person name="Brown D.W."/>
        </authorList>
    </citation>
    <scope>NUCLEOTIDE SEQUENCE</scope>
    <source>
        <strain evidence="2">NRRL 22465</strain>
    </source>
</reference>
<dbReference type="AlphaFoldDB" id="A0A8H4XMH3"/>
<dbReference type="Proteomes" id="UP000635477">
    <property type="component" value="Unassembled WGS sequence"/>
</dbReference>
<keyword evidence="1" id="KW-0472">Membrane</keyword>
<protein>
    <submittedName>
        <fullName evidence="2">Uncharacterized protein</fullName>
    </submittedName>
</protein>
<evidence type="ECO:0000313" key="3">
    <source>
        <dbReference type="Proteomes" id="UP000635477"/>
    </source>
</evidence>
<keyword evidence="1" id="KW-0812">Transmembrane</keyword>
<keyword evidence="3" id="KW-1185">Reference proteome</keyword>
<proteinExistence type="predicted"/>
<dbReference type="OrthoDB" id="5040980at2759"/>
<gene>
    <name evidence="2" type="ORF">FZEAL_2739</name>
</gene>
<dbReference type="EMBL" id="JABEYC010000167">
    <property type="protein sequence ID" value="KAF4981451.1"/>
    <property type="molecule type" value="Genomic_DNA"/>
</dbReference>
<name>A0A8H4XMH3_9HYPO</name>
<evidence type="ECO:0000256" key="1">
    <source>
        <dbReference type="SAM" id="Phobius"/>
    </source>
</evidence>
<accession>A0A8H4XMH3</accession>
<reference evidence="2" key="1">
    <citation type="journal article" date="2020" name="BMC Genomics">
        <title>Correction to: Identification and distribution of gene clusters required for synthesis of sphingolipid metabolism inhibitors in diverse species of the filamentous fungus Fusarium.</title>
        <authorList>
            <person name="Kim H.S."/>
            <person name="Lohmar J.M."/>
            <person name="Busman M."/>
            <person name="Brown D.W."/>
            <person name="Naumann T.A."/>
            <person name="Divon H.H."/>
            <person name="Lysoe E."/>
            <person name="Uhlig S."/>
            <person name="Proctor R.H."/>
        </authorList>
    </citation>
    <scope>NUCLEOTIDE SEQUENCE</scope>
    <source>
        <strain evidence="2">NRRL 22465</strain>
    </source>
</reference>
<sequence>MEFQAHSKMHAYLRPLPLRSCNSVYHPLFFSQRHRDHRPRVLDLSWRSNFVFATHLPMSHVSKPMLCSPRASALAAPPNTVAPIAAAPAPRVATPVATSPIVASPMPAEPVPVVAAPITACLKSPQPTTPLGQMPYQGPEIPRYSPGQLLAKATRDQGTRKRTAREIFEDRMKAQREDERERTRQLELMMQNNPSMYILLAVFGYVVVGSIMSFWMGMLGLTGPQRMPYSY</sequence>
<comment type="caution">
    <text evidence="2">The sequence shown here is derived from an EMBL/GenBank/DDBJ whole genome shotgun (WGS) entry which is preliminary data.</text>
</comment>
<evidence type="ECO:0000313" key="2">
    <source>
        <dbReference type="EMBL" id="KAF4981451.1"/>
    </source>
</evidence>